<evidence type="ECO:0000256" key="8">
    <source>
        <dbReference type="RuleBase" id="RU364143"/>
    </source>
</evidence>
<feature type="compositionally biased region" description="Polar residues" evidence="9">
    <location>
        <begin position="251"/>
        <end position="262"/>
    </location>
</feature>
<dbReference type="Proteomes" id="UP000289152">
    <property type="component" value="Unassembled WGS sequence"/>
</dbReference>
<dbReference type="STRING" id="5217.A0A4Q1BHI7"/>
<evidence type="ECO:0000256" key="3">
    <source>
        <dbReference type="ARBA" id="ARBA00020634"/>
    </source>
</evidence>
<organism evidence="10 11">
    <name type="scientific">Tremella mesenterica</name>
    <name type="common">Jelly fungus</name>
    <dbReference type="NCBI Taxonomy" id="5217"/>
    <lineage>
        <taxon>Eukaryota</taxon>
        <taxon>Fungi</taxon>
        <taxon>Dikarya</taxon>
        <taxon>Basidiomycota</taxon>
        <taxon>Agaricomycotina</taxon>
        <taxon>Tremellomycetes</taxon>
        <taxon>Tremellales</taxon>
        <taxon>Tremellaceae</taxon>
        <taxon>Tremella</taxon>
    </lineage>
</organism>
<comment type="similarity">
    <text evidence="2 8">Belongs to the Mediator complex subunit 6 family.</text>
</comment>
<dbReference type="GO" id="GO:0006357">
    <property type="term" value="P:regulation of transcription by RNA polymerase II"/>
    <property type="evidence" value="ECO:0007669"/>
    <property type="project" value="InterPro"/>
</dbReference>
<dbReference type="VEuPathDB" id="FungiDB:TREMEDRAFT_28815"/>
<keyword evidence="4 8" id="KW-0805">Transcription regulation</keyword>
<evidence type="ECO:0000256" key="6">
    <source>
        <dbReference type="ARBA" id="ARBA00023242"/>
    </source>
</evidence>
<keyword evidence="6 8" id="KW-0539">Nucleus</keyword>
<gene>
    <name evidence="8" type="primary">MED6</name>
    <name evidence="10" type="ORF">M231_05657</name>
</gene>
<accession>A0A4Q1BHI7</accession>
<dbReference type="AlphaFoldDB" id="A0A4Q1BHI7"/>
<comment type="function">
    <text evidence="8">Component of the Mediator complex, a coactivator involved in the regulated transcription of nearly all RNA polymerase II-dependent genes. Mediator functions as a bridge to convey information from gene-specific regulatory proteins to the basal RNA polymerase II transcription machinery. Mediator is recruited to promoters by direct interactions with regulatory proteins and serves as a scaffold for the assembly of a functional preinitiation complex with RNA polymerase II and the general transcription factors.</text>
</comment>
<dbReference type="PANTHER" id="PTHR13104">
    <property type="entry name" value="MED-6-RELATED"/>
    <property type="match status" value="1"/>
</dbReference>
<dbReference type="GO" id="GO:0003712">
    <property type="term" value="F:transcription coregulator activity"/>
    <property type="evidence" value="ECO:0007669"/>
    <property type="project" value="InterPro"/>
</dbReference>
<dbReference type="FunCoup" id="A0A4Q1BHI7">
    <property type="interactions" value="570"/>
</dbReference>
<feature type="region of interest" description="Disordered" evidence="9">
    <location>
        <begin position="246"/>
        <end position="271"/>
    </location>
</feature>
<evidence type="ECO:0000256" key="4">
    <source>
        <dbReference type="ARBA" id="ARBA00023015"/>
    </source>
</evidence>
<dbReference type="Pfam" id="PF04934">
    <property type="entry name" value="Med6"/>
    <property type="match status" value="1"/>
</dbReference>
<comment type="subcellular location">
    <subcellularLocation>
        <location evidence="1 8">Nucleus</location>
    </subcellularLocation>
</comment>
<reference evidence="10 11" key="1">
    <citation type="submission" date="2016-06" db="EMBL/GenBank/DDBJ databases">
        <title>Evolution of pathogenesis and genome organization in the Tremellales.</title>
        <authorList>
            <person name="Cuomo C."/>
            <person name="Litvintseva A."/>
            <person name="Heitman J."/>
            <person name="Chen Y."/>
            <person name="Sun S."/>
            <person name="Springer D."/>
            <person name="Dromer F."/>
            <person name="Young S."/>
            <person name="Zeng Q."/>
            <person name="Chapman S."/>
            <person name="Gujja S."/>
            <person name="Saif S."/>
            <person name="Birren B."/>
        </authorList>
    </citation>
    <scope>NUCLEOTIDE SEQUENCE [LARGE SCALE GENOMIC DNA]</scope>
    <source>
        <strain evidence="10 11">ATCC 28783</strain>
    </source>
</reference>
<dbReference type="GO" id="GO:0016592">
    <property type="term" value="C:mediator complex"/>
    <property type="evidence" value="ECO:0007669"/>
    <property type="project" value="InterPro"/>
</dbReference>
<proteinExistence type="inferred from homology"/>
<dbReference type="EMBL" id="SDIL01000078">
    <property type="protein sequence ID" value="RXK37069.1"/>
    <property type="molecule type" value="Genomic_DNA"/>
</dbReference>
<feature type="region of interest" description="Disordered" evidence="9">
    <location>
        <begin position="148"/>
        <end position="204"/>
    </location>
</feature>
<keyword evidence="5 8" id="KW-0804">Transcription</keyword>
<dbReference type="Gene3D" id="3.10.450.580">
    <property type="entry name" value="Mediator complex, subunit Med6"/>
    <property type="match status" value="1"/>
</dbReference>
<evidence type="ECO:0000256" key="2">
    <source>
        <dbReference type="ARBA" id="ARBA00007526"/>
    </source>
</evidence>
<evidence type="ECO:0000313" key="10">
    <source>
        <dbReference type="EMBL" id="RXK37069.1"/>
    </source>
</evidence>
<evidence type="ECO:0000313" key="11">
    <source>
        <dbReference type="Proteomes" id="UP000289152"/>
    </source>
</evidence>
<evidence type="ECO:0000256" key="5">
    <source>
        <dbReference type="ARBA" id="ARBA00023163"/>
    </source>
</evidence>
<dbReference type="InterPro" id="IPR038566">
    <property type="entry name" value="Mediator_Med6_sf"/>
</dbReference>
<name>A0A4Q1BHI7_TREME</name>
<comment type="caution">
    <text evidence="10">The sequence shown here is derived from an EMBL/GenBank/DDBJ whole genome shotgun (WGS) entry which is preliminary data.</text>
</comment>
<keyword evidence="11" id="KW-1185">Reference proteome</keyword>
<dbReference type="InterPro" id="IPR007018">
    <property type="entry name" value="Mediator_Med6"/>
</dbReference>
<protein>
    <recommendedName>
        <fullName evidence="3 8">Mediator of RNA polymerase II transcription subunit 6</fullName>
    </recommendedName>
    <alternativeName>
        <fullName evidence="7 8">Mediator complex subunit 6</fullName>
    </alternativeName>
</protein>
<sequence length="292" mass="32740">MALPISEEEPDLSHIHWSWPEAIAANPTHSLSTPDLAMDYFAFSPFWDKNSNNNVLRTQRRVEHPTYGHAEEKYELPAFTSGFEYIISHSLPPELFVIHRREVENGKRDRVSAVYFILDGKVYPTPSLYNVLSIRLRNATSLLESSFSTLSSFHPPSNPRINPRWRSLPPPPPPIQPDARTPVDQPDELSANTKSKEEPNKPDWNLFHALSTTHASLDELDEMAQNPISTSEPHDFHNLDDIRNRRDLSLPPSSIVGNTPTPGETPYGMDMRTPTVLASTAISPGSVMSTGS</sequence>
<evidence type="ECO:0000256" key="9">
    <source>
        <dbReference type="SAM" id="MobiDB-lite"/>
    </source>
</evidence>
<dbReference type="OrthoDB" id="344220at2759"/>
<evidence type="ECO:0000256" key="7">
    <source>
        <dbReference type="ARBA" id="ARBA00031259"/>
    </source>
</evidence>
<comment type="subunit">
    <text evidence="8">Component of the Mediator complex.</text>
</comment>
<evidence type="ECO:0000256" key="1">
    <source>
        <dbReference type="ARBA" id="ARBA00004123"/>
    </source>
</evidence>
<dbReference type="InParanoid" id="A0A4Q1BHI7"/>
<keyword evidence="8" id="KW-0010">Activator</keyword>